<keyword evidence="1" id="KW-0812">Transmembrane</keyword>
<dbReference type="Proteomes" id="UP001168528">
    <property type="component" value="Unassembled WGS sequence"/>
</dbReference>
<evidence type="ECO:0008006" key="4">
    <source>
        <dbReference type="Google" id="ProtNLM"/>
    </source>
</evidence>
<dbReference type="EMBL" id="JAUKPO010000051">
    <property type="protein sequence ID" value="MDO1451278.1"/>
    <property type="molecule type" value="Genomic_DNA"/>
</dbReference>
<sequence length="216" mass="24438">MLYAFSKQDKLLPLSTILGLEIKQVNDPLQLSIKGEISLQEVTCRLANENKAYVAFLYGIPAAFGWMAMDKARIGELNHEFTLPVGHRYLWNFSTLFSFRGLGIYPRLLQSILSSEGQTSDWFWIMHAPENKVSKQGIRKAGFQFIGNISLINGKGIIIDPKESTHTSLEIEHTFGFTHSEEGGANWWNCTSPYLKNRNPQCCCLEDNIACTPGWF</sequence>
<organism evidence="2 3">
    <name type="scientific">Rhodocytophaga aerolata</name>
    <dbReference type="NCBI Taxonomy" id="455078"/>
    <lineage>
        <taxon>Bacteria</taxon>
        <taxon>Pseudomonadati</taxon>
        <taxon>Bacteroidota</taxon>
        <taxon>Cytophagia</taxon>
        <taxon>Cytophagales</taxon>
        <taxon>Rhodocytophagaceae</taxon>
        <taxon>Rhodocytophaga</taxon>
    </lineage>
</organism>
<dbReference type="RefSeq" id="WP_302042077.1">
    <property type="nucleotide sequence ID" value="NZ_JAUKPO010000051.1"/>
</dbReference>
<dbReference type="InterPro" id="IPR016181">
    <property type="entry name" value="Acyl_CoA_acyltransferase"/>
</dbReference>
<keyword evidence="3" id="KW-1185">Reference proteome</keyword>
<keyword evidence="1" id="KW-0472">Membrane</keyword>
<evidence type="ECO:0000313" key="2">
    <source>
        <dbReference type="EMBL" id="MDO1451278.1"/>
    </source>
</evidence>
<keyword evidence="1" id="KW-1133">Transmembrane helix</keyword>
<evidence type="ECO:0000313" key="3">
    <source>
        <dbReference type="Proteomes" id="UP001168528"/>
    </source>
</evidence>
<proteinExistence type="predicted"/>
<dbReference type="SUPFAM" id="SSF55729">
    <property type="entry name" value="Acyl-CoA N-acyltransferases (Nat)"/>
    <property type="match status" value="1"/>
</dbReference>
<protein>
    <recommendedName>
        <fullName evidence="4">N-acetyltransferase domain-containing protein</fullName>
    </recommendedName>
</protein>
<gene>
    <name evidence="2" type="ORF">Q0590_33700</name>
</gene>
<evidence type="ECO:0000256" key="1">
    <source>
        <dbReference type="SAM" id="Phobius"/>
    </source>
</evidence>
<accession>A0ABT8RGP9</accession>
<name>A0ABT8RGP9_9BACT</name>
<reference evidence="2" key="1">
    <citation type="submission" date="2023-07" db="EMBL/GenBank/DDBJ databases">
        <title>The genome sequence of Rhodocytophaga aerolata KACC 12507.</title>
        <authorList>
            <person name="Zhang X."/>
        </authorList>
    </citation>
    <scope>NUCLEOTIDE SEQUENCE</scope>
    <source>
        <strain evidence="2">KACC 12507</strain>
    </source>
</reference>
<comment type="caution">
    <text evidence="2">The sequence shown here is derived from an EMBL/GenBank/DDBJ whole genome shotgun (WGS) entry which is preliminary data.</text>
</comment>
<feature type="transmembrane region" description="Helical" evidence="1">
    <location>
        <begin position="52"/>
        <end position="69"/>
    </location>
</feature>